<protein>
    <recommendedName>
        <fullName evidence="4">Tim17-domain-containing protein</fullName>
    </recommendedName>
</protein>
<dbReference type="OrthoDB" id="5584028at2759"/>
<dbReference type="PANTHER" id="PTHR37852">
    <property type="entry name" value="YALI0B21208P"/>
    <property type="match status" value="1"/>
</dbReference>
<organism evidence="2 3">
    <name type="scientific">Aulographum hederae CBS 113979</name>
    <dbReference type="NCBI Taxonomy" id="1176131"/>
    <lineage>
        <taxon>Eukaryota</taxon>
        <taxon>Fungi</taxon>
        <taxon>Dikarya</taxon>
        <taxon>Ascomycota</taxon>
        <taxon>Pezizomycotina</taxon>
        <taxon>Dothideomycetes</taxon>
        <taxon>Pleosporomycetidae</taxon>
        <taxon>Aulographales</taxon>
        <taxon>Aulographaceae</taxon>
    </lineage>
</organism>
<dbReference type="EMBL" id="ML977142">
    <property type="protein sequence ID" value="KAF1990386.1"/>
    <property type="molecule type" value="Genomic_DNA"/>
</dbReference>
<dbReference type="AlphaFoldDB" id="A0A6G1HAY5"/>
<evidence type="ECO:0008006" key="4">
    <source>
        <dbReference type="Google" id="ProtNLM"/>
    </source>
</evidence>
<dbReference type="PANTHER" id="PTHR37852:SF1">
    <property type="entry name" value="HIG1 DOMAIN-CONTAINING PROTEIN"/>
    <property type="match status" value="1"/>
</dbReference>
<evidence type="ECO:0000313" key="2">
    <source>
        <dbReference type="EMBL" id="KAF1990386.1"/>
    </source>
</evidence>
<dbReference type="Proteomes" id="UP000800041">
    <property type="component" value="Unassembled WGS sequence"/>
</dbReference>
<sequence length="198" mass="21341">MASEPATETAPKPTASSFISTYRSRHQTDRLSIDPTTRIFVTTAIGIATGFGLGFAEGCTTSSLRYRAENAHRLPTTEKGWYLYHKSKNYHVLLGGGKEGVKMGARIGVTMGGFMVVEKAVDEMRGTRDFGSTVAAGLSTAGAFSLWNRFPLITAARTAKMGLLAGLCYGLIQDGVSAMRGNKLGYVEFVKSLSDRLR</sequence>
<proteinExistence type="predicted"/>
<name>A0A6G1HAY5_9PEZI</name>
<evidence type="ECO:0000256" key="1">
    <source>
        <dbReference type="SAM" id="MobiDB-lite"/>
    </source>
</evidence>
<accession>A0A6G1HAY5</accession>
<feature type="region of interest" description="Disordered" evidence="1">
    <location>
        <begin position="1"/>
        <end position="23"/>
    </location>
</feature>
<gene>
    <name evidence="2" type="ORF">K402DRAFT_324837</name>
</gene>
<reference evidence="2" key="1">
    <citation type="journal article" date="2020" name="Stud. Mycol.">
        <title>101 Dothideomycetes genomes: a test case for predicting lifestyles and emergence of pathogens.</title>
        <authorList>
            <person name="Haridas S."/>
            <person name="Albert R."/>
            <person name="Binder M."/>
            <person name="Bloem J."/>
            <person name="Labutti K."/>
            <person name="Salamov A."/>
            <person name="Andreopoulos B."/>
            <person name="Baker S."/>
            <person name="Barry K."/>
            <person name="Bills G."/>
            <person name="Bluhm B."/>
            <person name="Cannon C."/>
            <person name="Castanera R."/>
            <person name="Culley D."/>
            <person name="Daum C."/>
            <person name="Ezra D."/>
            <person name="Gonzalez J."/>
            <person name="Henrissat B."/>
            <person name="Kuo A."/>
            <person name="Liang C."/>
            <person name="Lipzen A."/>
            <person name="Lutzoni F."/>
            <person name="Magnuson J."/>
            <person name="Mondo S."/>
            <person name="Nolan M."/>
            <person name="Ohm R."/>
            <person name="Pangilinan J."/>
            <person name="Park H.-J."/>
            <person name="Ramirez L."/>
            <person name="Alfaro M."/>
            <person name="Sun H."/>
            <person name="Tritt A."/>
            <person name="Yoshinaga Y."/>
            <person name="Zwiers L.-H."/>
            <person name="Turgeon B."/>
            <person name="Goodwin S."/>
            <person name="Spatafora J."/>
            <person name="Crous P."/>
            <person name="Grigoriev I."/>
        </authorList>
    </citation>
    <scope>NUCLEOTIDE SEQUENCE</scope>
    <source>
        <strain evidence="2">CBS 113979</strain>
    </source>
</reference>
<evidence type="ECO:0000313" key="3">
    <source>
        <dbReference type="Proteomes" id="UP000800041"/>
    </source>
</evidence>
<keyword evidence="3" id="KW-1185">Reference proteome</keyword>